<name>A0ABR1GS62_9HYPO</name>
<reference evidence="8 9" key="1">
    <citation type="journal article" date="2025" name="Microbiol. Resour. Announc.">
        <title>Draft genome sequences for Neonectria magnoliae and Neonectria punicea, canker pathogens of Liriodendron tulipifera and Acer saccharum in West Virginia.</title>
        <authorList>
            <person name="Petronek H.M."/>
            <person name="Kasson M.T."/>
            <person name="Metheny A.M."/>
            <person name="Stauder C.M."/>
            <person name="Lovett B."/>
            <person name="Lynch S.C."/>
            <person name="Garnas J.R."/>
            <person name="Kasson L.R."/>
            <person name="Stajich J.E."/>
        </authorList>
    </citation>
    <scope>NUCLEOTIDE SEQUENCE [LARGE SCALE GENOMIC DNA]</scope>
    <source>
        <strain evidence="8 9">NRRL 64653</strain>
    </source>
</reference>
<evidence type="ECO:0000256" key="7">
    <source>
        <dbReference type="SAM" id="Phobius"/>
    </source>
</evidence>
<evidence type="ECO:0000256" key="4">
    <source>
        <dbReference type="ARBA" id="ARBA00022989"/>
    </source>
</evidence>
<keyword evidence="9" id="KW-1185">Reference proteome</keyword>
<dbReference type="InterPro" id="IPR036259">
    <property type="entry name" value="MFS_trans_sf"/>
</dbReference>
<dbReference type="PANTHER" id="PTHR23504">
    <property type="entry name" value="MAJOR FACILITATOR SUPERFAMILY DOMAIN-CONTAINING PROTEIN 10"/>
    <property type="match status" value="1"/>
</dbReference>
<evidence type="ECO:0000256" key="2">
    <source>
        <dbReference type="ARBA" id="ARBA00022448"/>
    </source>
</evidence>
<evidence type="ECO:0000256" key="6">
    <source>
        <dbReference type="ARBA" id="ARBA00023180"/>
    </source>
</evidence>
<dbReference type="PANTHER" id="PTHR23504:SF15">
    <property type="entry name" value="MAJOR FACILITATOR SUPERFAMILY (MFS) PROFILE DOMAIN-CONTAINING PROTEIN"/>
    <property type="match status" value="1"/>
</dbReference>
<proteinExistence type="predicted"/>
<keyword evidence="2" id="KW-0813">Transport</keyword>
<gene>
    <name evidence="8" type="ORF">QQX98_009507</name>
</gene>
<accession>A0ABR1GS62</accession>
<evidence type="ECO:0000313" key="8">
    <source>
        <dbReference type="EMBL" id="KAK7408305.1"/>
    </source>
</evidence>
<dbReference type="Pfam" id="PF07690">
    <property type="entry name" value="MFS_1"/>
    <property type="match status" value="1"/>
</dbReference>
<evidence type="ECO:0008006" key="10">
    <source>
        <dbReference type="Google" id="ProtNLM"/>
    </source>
</evidence>
<evidence type="ECO:0000256" key="5">
    <source>
        <dbReference type="ARBA" id="ARBA00023136"/>
    </source>
</evidence>
<dbReference type="InterPro" id="IPR011701">
    <property type="entry name" value="MFS"/>
</dbReference>
<evidence type="ECO:0000313" key="9">
    <source>
        <dbReference type="Proteomes" id="UP001498476"/>
    </source>
</evidence>
<feature type="transmembrane region" description="Helical" evidence="7">
    <location>
        <begin position="254"/>
        <end position="277"/>
    </location>
</feature>
<feature type="transmembrane region" description="Helical" evidence="7">
    <location>
        <begin position="139"/>
        <end position="161"/>
    </location>
</feature>
<dbReference type="EMBL" id="JAZAVJ010000191">
    <property type="protein sequence ID" value="KAK7408305.1"/>
    <property type="molecule type" value="Genomic_DNA"/>
</dbReference>
<feature type="transmembrane region" description="Helical" evidence="7">
    <location>
        <begin position="24"/>
        <end position="46"/>
    </location>
</feature>
<feature type="transmembrane region" description="Helical" evidence="7">
    <location>
        <begin position="312"/>
        <end position="334"/>
    </location>
</feature>
<feature type="transmembrane region" description="Helical" evidence="7">
    <location>
        <begin position="289"/>
        <end position="306"/>
    </location>
</feature>
<keyword evidence="4 7" id="KW-1133">Transmembrane helix</keyword>
<sequence length="425" mass="44984">MNSIIPYAFVMVKDVKPTASDNEVAQILTLIFSTYSFAQFSTNLLWGYISDRIGQRPVVLIGLASTCVRVMSGNIVIVRTVIGEIVHGRENKARAFVWGQTAYQVGSVLGPLIGGYLAQPCHQYPGLCNENSPLSAYPFALPNLILSAMAALSFVTGFFYIEESLEAPNHHKIVGEDDHDTAPLLVGQTPTPSLNPTFREAMSPSVIRVVVSYALMALHTICFDQIFPVFMVTPQAASHPPLRLNGGLGFESNLSASLIQAAGIVFVLLMITVFPLVDRWLGSLRCLQGSLMIYPVTYLLLPYLAVLPASPAWIPITAASAILVAKSVAAVFSFNESSVLLSTAAPSHNTLGLVNGIGQTAAAGARALGPAAMGVFIGLGDRVGSGALGWWFLAAVSAIGAVQGLSVVDDTDELSEEVVAPGHSA</sequence>
<keyword evidence="5 7" id="KW-0472">Membrane</keyword>
<evidence type="ECO:0000256" key="3">
    <source>
        <dbReference type="ARBA" id="ARBA00022692"/>
    </source>
</evidence>
<comment type="subcellular location">
    <subcellularLocation>
        <location evidence="1">Membrane</location>
        <topology evidence="1">Multi-pass membrane protein</topology>
    </subcellularLocation>
</comment>
<dbReference type="Gene3D" id="1.20.1250.20">
    <property type="entry name" value="MFS general substrate transporter like domains"/>
    <property type="match status" value="1"/>
</dbReference>
<evidence type="ECO:0000256" key="1">
    <source>
        <dbReference type="ARBA" id="ARBA00004141"/>
    </source>
</evidence>
<protein>
    <recommendedName>
        <fullName evidence="10">Major facilitator superfamily (MFS) profile domain-containing protein</fullName>
    </recommendedName>
</protein>
<keyword evidence="3 7" id="KW-0812">Transmembrane</keyword>
<dbReference type="Proteomes" id="UP001498476">
    <property type="component" value="Unassembled WGS sequence"/>
</dbReference>
<organism evidence="8 9">
    <name type="scientific">Neonectria punicea</name>
    <dbReference type="NCBI Taxonomy" id="979145"/>
    <lineage>
        <taxon>Eukaryota</taxon>
        <taxon>Fungi</taxon>
        <taxon>Dikarya</taxon>
        <taxon>Ascomycota</taxon>
        <taxon>Pezizomycotina</taxon>
        <taxon>Sordariomycetes</taxon>
        <taxon>Hypocreomycetidae</taxon>
        <taxon>Hypocreales</taxon>
        <taxon>Nectriaceae</taxon>
        <taxon>Neonectria</taxon>
    </lineage>
</organism>
<dbReference type="SUPFAM" id="SSF103473">
    <property type="entry name" value="MFS general substrate transporter"/>
    <property type="match status" value="1"/>
</dbReference>
<keyword evidence="6" id="KW-0325">Glycoprotein</keyword>
<feature type="transmembrane region" description="Helical" evidence="7">
    <location>
        <begin position="209"/>
        <end position="234"/>
    </location>
</feature>
<comment type="caution">
    <text evidence="8">The sequence shown here is derived from an EMBL/GenBank/DDBJ whole genome shotgun (WGS) entry which is preliminary data.</text>
</comment>